<evidence type="ECO:0000313" key="3">
    <source>
        <dbReference type="WBParaSite" id="HPLM_0001297601-mRNA-1"/>
    </source>
</evidence>
<organism evidence="3">
    <name type="scientific">Haemonchus placei</name>
    <name type="common">Barber's pole worm</name>
    <dbReference type="NCBI Taxonomy" id="6290"/>
    <lineage>
        <taxon>Eukaryota</taxon>
        <taxon>Metazoa</taxon>
        <taxon>Ecdysozoa</taxon>
        <taxon>Nematoda</taxon>
        <taxon>Chromadorea</taxon>
        <taxon>Rhabditida</taxon>
        <taxon>Rhabditina</taxon>
        <taxon>Rhabditomorpha</taxon>
        <taxon>Strongyloidea</taxon>
        <taxon>Trichostrongylidae</taxon>
        <taxon>Haemonchus</taxon>
    </lineage>
</organism>
<dbReference type="WBParaSite" id="HPLM_0001297601-mRNA-1">
    <property type="protein sequence ID" value="HPLM_0001297601-mRNA-1"/>
    <property type="gene ID" value="HPLM_0001297601"/>
</dbReference>
<gene>
    <name evidence="1" type="ORF">HPLM_LOCUS12968</name>
</gene>
<dbReference type="AlphaFoldDB" id="A0A0N4WNT8"/>
<reference evidence="3" key="1">
    <citation type="submission" date="2017-02" db="UniProtKB">
        <authorList>
            <consortium name="WormBaseParasite"/>
        </authorList>
    </citation>
    <scope>IDENTIFICATION</scope>
</reference>
<dbReference type="EMBL" id="UZAF01018036">
    <property type="protein sequence ID" value="VDO47341.1"/>
    <property type="molecule type" value="Genomic_DNA"/>
</dbReference>
<name>A0A0N4WNT8_HAEPC</name>
<evidence type="ECO:0000313" key="2">
    <source>
        <dbReference type="Proteomes" id="UP000268014"/>
    </source>
</evidence>
<sequence length="122" mass="13156">MKAPATEGAFWGLVKVYIRNQSALSIEGPKRERRIATSLVGQGGTHIHRTWSRSLVPDLATASLTFVRLQNVSFAGVLCENRGTSAKKHMSLGKSPEVGWLLAFQAGIAGLTVRELLQNIAG</sequence>
<evidence type="ECO:0000313" key="1">
    <source>
        <dbReference type="EMBL" id="VDO47341.1"/>
    </source>
</evidence>
<accession>A0A0N4WNT8</accession>
<proteinExistence type="predicted"/>
<keyword evidence="2" id="KW-1185">Reference proteome</keyword>
<dbReference type="Proteomes" id="UP000268014">
    <property type="component" value="Unassembled WGS sequence"/>
</dbReference>
<reference evidence="1 2" key="2">
    <citation type="submission" date="2018-11" db="EMBL/GenBank/DDBJ databases">
        <authorList>
            <consortium name="Pathogen Informatics"/>
        </authorList>
    </citation>
    <scope>NUCLEOTIDE SEQUENCE [LARGE SCALE GENOMIC DNA]</scope>
    <source>
        <strain evidence="1 2">MHpl1</strain>
    </source>
</reference>
<protein>
    <submittedName>
        <fullName evidence="3">Transposase</fullName>
    </submittedName>
</protein>